<evidence type="ECO:0000256" key="6">
    <source>
        <dbReference type="ARBA" id="ARBA00022989"/>
    </source>
</evidence>
<evidence type="ECO:0000313" key="9">
    <source>
        <dbReference type="EMBL" id="PYH91376.1"/>
    </source>
</evidence>
<evidence type="ECO:0000256" key="7">
    <source>
        <dbReference type="ARBA" id="ARBA00023136"/>
    </source>
</evidence>
<dbReference type="PANTHER" id="PTHR11132">
    <property type="entry name" value="SOLUTE CARRIER FAMILY 35"/>
    <property type="match status" value="1"/>
</dbReference>
<dbReference type="NCBIfam" id="TIGR00803">
    <property type="entry name" value="nst"/>
    <property type="match status" value="1"/>
</dbReference>
<dbReference type="AlphaFoldDB" id="A0A319D1J0"/>
<comment type="subunit">
    <text evidence="3 8">Homooligomer.</text>
</comment>
<feature type="transmembrane region" description="Helical" evidence="8">
    <location>
        <begin position="36"/>
        <end position="54"/>
    </location>
</feature>
<comment type="function">
    <text evidence="1 8">Involved in the import of GDP-mannose from the cytoplasm into the Golgi lumen.</text>
</comment>
<sequence length="185" mass="19643">MIASSIIASWADISHALVASGPADATQKSVAVLNAGYFWMLANCVCHASFVLGMRKKIKTIGFKDFDTMLYNNLISIPTLLILTLLAEDWSPANIQLNFPPPTRMHLFAAMLVSGVSSIFISYSSAWCVRVTSSTTYSMVGALNKVPLTISGLVFFDAPVTAGSVSAVCLSVLGGVAYAGAKVRQ</sequence>
<evidence type="ECO:0000256" key="1">
    <source>
        <dbReference type="ARBA" id="ARBA00003420"/>
    </source>
</evidence>
<dbReference type="EMBL" id="KZ825947">
    <property type="protein sequence ID" value="PYH91376.1"/>
    <property type="molecule type" value="Genomic_DNA"/>
</dbReference>
<dbReference type="GO" id="GO:0000139">
    <property type="term" value="C:Golgi membrane"/>
    <property type="evidence" value="ECO:0007669"/>
    <property type="project" value="UniProtKB-SubCell"/>
</dbReference>
<dbReference type="InterPro" id="IPR050186">
    <property type="entry name" value="TPT_transporter"/>
</dbReference>
<evidence type="ECO:0000256" key="3">
    <source>
        <dbReference type="ARBA" id="ARBA00011182"/>
    </source>
</evidence>
<evidence type="ECO:0000256" key="5">
    <source>
        <dbReference type="ARBA" id="ARBA00022824"/>
    </source>
</evidence>
<evidence type="ECO:0000256" key="2">
    <source>
        <dbReference type="ARBA" id="ARBA00010425"/>
    </source>
</evidence>
<dbReference type="Proteomes" id="UP000247810">
    <property type="component" value="Unassembled WGS sequence"/>
</dbReference>
<organism evidence="9 10">
    <name type="scientific">Aspergillus ellipticus CBS 707.79</name>
    <dbReference type="NCBI Taxonomy" id="1448320"/>
    <lineage>
        <taxon>Eukaryota</taxon>
        <taxon>Fungi</taxon>
        <taxon>Dikarya</taxon>
        <taxon>Ascomycota</taxon>
        <taxon>Pezizomycotina</taxon>
        <taxon>Eurotiomycetes</taxon>
        <taxon>Eurotiomycetidae</taxon>
        <taxon>Eurotiales</taxon>
        <taxon>Aspergillaceae</taxon>
        <taxon>Aspergillus</taxon>
        <taxon>Aspergillus subgen. Circumdati</taxon>
    </lineage>
</organism>
<keyword evidence="6 8" id="KW-1133">Transmembrane helix</keyword>
<comment type="subcellular location">
    <subcellularLocation>
        <location evidence="8">Golgi apparatus membrane</location>
        <topology evidence="8">Multi-pass membrane protein</topology>
    </subcellularLocation>
    <subcellularLocation>
        <location evidence="8">Cytoplasmic vesicle membrane</location>
        <topology evidence="8">Multi-pass membrane protein</topology>
    </subcellularLocation>
    <subcellularLocation>
        <location evidence="8">Endoplasmic reticulum membrane</location>
        <topology evidence="8">Multi-pass membrane protein</topology>
    </subcellularLocation>
</comment>
<protein>
    <recommendedName>
        <fullName evidence="8">GDP-mannose transporter</fullName>
        <shortName evidence="8">GMT</shortName>
    </recommendedName>
</protein>
<name>A0A319D1J0_9EURO</name>
<comment type="similarity">
    <text evidence="2 8">Belongs to the TPT transporter family. SLC35D subfamily.</text>
</comment>
<keyword evidence="8" id="KW-0762">Sugar transport</keyword>
<gene>
    <name evidence="9" type="ORF">BO71DRAFT_279666</name>
</gene>
<dbReference type="GO" id="GO:0005789">
    <property type="term" value="C:endoplasmic reticulum membrane"/>
    <property type="evidence" value="ECO:0007669"/>
    <property type="project" value="UniProtKB-SubCell"/>
</dbReference>
<evidence type="ECO:0000313" key="10">
    <source>
        <dbReference type="Proteomes" id="UP000247810"/>
    </source>
</evidence>
<dbReference type="InterPro" id="IPR037185">
    <property type="entry name" value="EmrE-like"/>
</dbReference>
<keyword evidence="8" id="KW-0968">Cytoplasmic vesicle</keyword>
<evidence type="ECO:0000256" key="4">
    <source>
        <dbReference type="ARBA" id="ARBA00022692"/>
    </source>
</evidence>
<keyword evidence="7 8" id="KW-0472">Membrane</keyword>
<dbReference type="SUPFAM" id="SSF103481">
    <property type="entry name" value="Multidrug resistance efflux transporter EmrE"/>
    <property type="match status" value="1"/>
</dbReference>
<dbReference type="GO" id="GO:0030659">
    <property type="term" value="C:cytoplasmic vesicle membrane"/>
    <property type="evidence" value="ECO:0007669"/>
    <property type="project" value="UniProtKB-SubCell"/>
</dbReference>
<feature type="non-terminal residue" evidence="9">
    <location>
        <position position="185"/>
    </location>
</feature>
<dbReference type="STRING" id="1448320.A0A319D1J0"/>
<keyword evidence="8" id="KW-0813">Transport</keyword>
<evidence type="ECO:0000256" key="8">
    <source>
        <dbReference type="RuleBase" id="RU367097"/>
    </source>
</evidence>
<accession>A0A319D1J0</accession>
<proteinExistence type="inferred from homology"/>
<feature type="transmembrane region" description="Helical" evidence="8">
    <location>
        <begin position="66"/>
        <end position="87"/>
    </location>
</feature>
<keyword evidence="4 8" id="KW-0812">Transmembrane</keyword>
<dbReference type="OrthoDB" id="417037at2759"/>
<keyword evidence="8" id="KW-0333">Golgi apparatus</keyword>
<feature type="transmembrane region" description="Helical" evidence="8">
    <location>
        <begin position="107"/>
        <end position="129"/>
    </location>
</feature>
<keyword evidence="10" id="KW-1185">Reference proteome</keyword>
<keyword evidence="5 8" id="KW-0256">Endoplasmic reticulum</keyword>
<dbReference type="VEuPathDB" id="FungiDB:BO71DRAFT_279666"/>
<reference evidence="9 10" key="1">
    <citation type="submission" date="2018-02" db="EMBL/GenBank/DDBJ databases">
        <title>The genomes of Aspergillus section Nigri reveals drivers in fungal speciation.</title>
        <authorList>
            <consortium name="DOE Joint Genome Institute"/>
            <person name="Vesth T.C."/>
            <person name="Nybo J."/>
            <person name="Theobald S."/>
            <person name="Brandl J."/>
            <person name="Frisvad J.C."/>
            <person name="Nielsen K.F."/>
            <person name="Lyhne E.K."/>
            <person name="Kogle M.E."/>
            <person name="Kuo A."/>
            <person name="Riley R."/>
            <person name="Clum A."/>
            <person name="Nolan M."/>
            <person name="Lipzen A."/>
            <person name="Salamov A."/>
            <person name="Henrissat B."/>
            <person name="Wiebenga A."/>
            <person name="De vries R.P."/>
            <person name="Grigoriev I.V."/>
            <person name="Mortensen U.H."/>
            <person name="Andersen M.R."/>
            <person name="Baker S.E."/>
        </authorList>
    </citation>
    <scope>NUCLEOTIDE SEQUENCE [LARGE SCALE GENOMIC DNA]</scope>
    <source>
        <strain evidence="9 10">CBS 707.79</strain>
    </source>
</reference>